<reference evidence="1" key="1">
    <citation type="journal article" date="2016" name="Sci. Rep.">
        <title>Molecular characterization of firefly nuptial gifts: a multi-omics approach sheds light on postcopulatory sexual selection.</title>
        <authorList>
            <person name="Al-Wathiqui N."/>
            <person name="Fallon T.R."/>
            <person name="South A."/>
            <person name="Weng J.K."/>
            <person name="Lewis S.M."/>
        </authorList>
    </citation>
    <scope>NUCLEOTIDE SEQUENCE</scope>
</reference>
<name>A0A1Y1MFU2_PHOPY</name>
<accession>A0A1Y1MFU2</accession>
<organism evidence="1">
    <name type="scientific">Photinus pyralis</name>
    <name type="common">Common eastern firefly</name>
    <name type="synonym">Lampyris pyralis</name>
    <dbReference type="NCBI Taxonomy" id="7054"/>
    <lineage>
        <taxon>Eukaryota</taxon>
        <taxon>Metazoa</taxon>
        <taxon>Ecdysozoa</taxon>
        <taxon>Arthropoda</taxon>
        <taxon>Hexapoda</taxon>
        <taxon>Insecta</taxon>
        <taxon>Pterygota</taxon>
        <taxon>Neoptera</taxon>
        <taxon>Endopterygota</taxon>
        <taxon>Coleoptera</taxon>
        <taxon>Polyphaga</taxon>
        <taxon>Elateriformia</taxon>
        <taxon>Elateroidea</taxon>
        <taxon>Lampyridae</taxon>
        <taxon>Lampyrinae</taxon>
        <taxon>Photinus</taxon>
    </lineage>
</organism>
<dbReference type="EMBL" id="GEZM01035469">
    <property type="protein sequence ID" value="JAV83205.1"/>
    <property type="molecule type" value="Transcribed_RNA"/>
</dbReference>
<protein>
    <submittedName>
        <fullName evidence="1">Uncharacterized protein</fullName>
    </submittedName>
</protein>
<evidence type="ECO:0000313" key="1">
    <source>
        <dbReference type="EMBL" id="JAV83205.1"/>
    </source>
</evidence>
<sequence>MPPISERFLDFDIRSVSATAPPHLAHPASHRLPVNVFLSDTYAAPPHLALSANFIPPISQLFLGLDICSVSAAAPPHLAHTANFIPLINQCFLELDIRCAASPLTLSELHAAYQ</sequence>
<proteinExistence type="predicted"/>
<dbReference type="AlphaFoldDB" id="A0A1Y1MFU2"/>
<dbReference type="EMBL" id="GEZM01035470">
    <property type="protein sequence ID" value="JAV83204.1"/>
    <property type="molecule type" value="Transcribed_RNA"/>
</dbReference>